<accession>A0AAW2CI70</accession>
<dbReference type="Proteomes" id="UP001459277">
    <property type="component" value="Unassembled WGS sequence"/>
</dbReference>
<gene>
    <name evidence="1" type="ORF">SO802_017517</name>
</gene>
<evidence type="ECO:0000313" key="2">
    <source>
        <dbReference type="Proteomes" id="UP001459277"/>
    </source>
</evidence>
<organism evidence="1 2">
    <name type="scientific">Lithocarpus litseifolius</name>
    <dbReference type="NCBI Taxonomy" id="425828"/>
    <lineage>
        <taxon>Eukaryota</taxon>
        <taxon>Viridiplantae</taxon>
        <taxon>Streptophyta</taxon>
        <taxon>Embryophyta</taxon>
        <taxon>Tracheophyta</taxon>
        <taxon>Spermatophyta</taxon>
        <taxon>Magnoliopsida</taxon>
        <taxon>eudicotyledons</taxon>
        <taxon>Gunneridae</taxon>
        <taxon>Pentapetalae</taxon>
        <taxon>rosids</taxon>
        <taxon>fabids</taxon>
        <taxon>Fagales</taxon>
        <taxon>Fagaceae</taxon>
        <taxon>Lithocarpus</taxon>
    </lineage>
</organism>
<name>A0AAW2CI70_9ROSI</name>
<comment type="caution">
    <text evidence="1">The sequence shown here is derived from an EMBL/GenBank/DDBJ whole genome shotgun (WGS) entry which is preliminary data.</text>
</comment>
<dbReference type="AlphaFoldDB" id="A0AAW2CI70"/>
<dbReference type="PANTHER" id="PTHR32108:SF9">
    <property type="entry name" value="REVERSE TRANSCRIPTASE RNASE H-LIKE DOMAIN-CONTAINING PROTEIN"/>
    <property type="match status" value="1"/>
</dbReference>
<sequence length="189" mass="21247">MLTRSGCYYTLEELEKRRKEISKGTTEPIRNRVTTKEAEEFLKVIRNSEYSVIQQLNKSPAQISILALLLSFKVHRNALIKVLKETHIPTSAIESAFEGMVSTMLATNQISFTDDELPPEDRDHTLPMHIMVRCENMIIARVLIDNGSALNVCLMSTLESLNVDTSLIHSTIMIIKAFDGTPLGGARRD</sequence>
<proteinExistence type="predicted"/>
<keyword evidence="2" id="KW-1185">Reference proteome</keyword>
<dbReference type="SUPFAM" id="SSF47857">
    <property type="entry name" value="Apolipophorin-III"/>
    <property type="match status" value="1"/>
</dbReference>
<dbReference type="EMBL" id="JAZDWU010000006">
    <property type="protein sequence ID" value="KAK9997914.1"/>
    <property type="molecule type" value="Genomic_DNA"/>
</dbReference>
<reference evidence="1 2" key="1">
    <citation type="submission" date="2024-01" db="EMBL/GenBank/DDBJ databases">
        <title>A telomere-to-telomere, gap-free genome of sweet tea (Lithocarpus litseifolius).</title>
        <authorList>
            <person name="Zhou J."/>
        </authorList>
    </citation>
    <scope>NUCLEOTIDE SEQUENCE [LARGE SCALE GENOMIC DNA]</scope>
    <source>
        <strain evidence="1">Zhou-2022a</strain>
        <tissue evidence="1">Leaf</tissue>
    </source>
</reference>
<protein>
    <submittedName>
        <fullName evidence="1">Uncharacterized protein</fullName>
    </submittedName>
</protein>
<dbReference type="PANTHER" id="PTHR32108">
    <property type="entry name" value="DNA-DIRECTED RNA POLYMERASE SUBUNIT ALPHA"/>
    <property type="match status" value="1"/>
</dbReference>
<evidence type="ECO:0000313" key="1">
    <source>
        <dbReference type="EMBL" id="KAK9997914.1"/>
    </source>
</evidence>